<keyword evidence="10" id="KW-1185">Reference proteome</keyword>
<dbReference type="PANTHER" id="PTHR12809">
    <property type="entry name" value="MEDIATOR COMPLEX SUBUNIT"/>
    <property type="match status" value="1"/>
</dbReference>
<evidence type="ECO:0000256" key="4">
    <source>
        <dbReference type="ARBA" id="ARBA00023159"/>
    </source>
</evidence>
<gene>
    <name evidence="9" type="ORF">BN9_005670</name>
</gene>
<dbReference type="OrthoDB" id="205099at2759"/>
<evidence type="ECO:0000259" key="8">
    <source>
        <dbReference type="Pfam" id="PF08638"/>
    </source>
</evidence>
<accession>A0A024FYX9</accession>
<dbReference type="InParanoid" id="A0A024FYX9"/>
<keyword evidence="4 7" id="KW-0010">Activator</keyword>
<dbReference type="GO" id="GO:0016592">
    <property type="term" value="C:mediator complex"/>
    <property type="evidence" value="ECO:0007669"/>
    <property type="project" value="UniProtKB-UniRule"/>
</dbReference>
<dbReference type="PANTHER" id="PTHR12809:SF2">
    <property type="entry name" value="MEDIATOR OF RNA POLYMERASE II TRANSCRIPTION SUBUNIT 14"/>
    <property type="match status" value="1"/>
</dbReference>
<evidence type="ECO:0000313" key="9">
    <source>
        <dbReference type="EMBL" id="CCI39784.1"/>
    </source>
</evidence>
<keyword evidence="6 7" id="KW-0539">Nucleus</keyword>
<evidence type="ECO:0000313" key="10">
    <source>
        <dbReference type="Proteomes" id="UP000053237"/>
    </source>
</evidence>
<sequence>MHIFVLLKWSVQASLVSKCGKLVQASTRFHRLVEESSERIFRLQHQLQRVRERRYDISTAVDVLYGRTYCRLPQVVKGSEFERFPHIEFTQPFSTVKGELESVQRRREDLLRFCLIRTDVPKQFTLFLNKDRVRCKEENFEIWLTVHQVESSFRWHVLRIHTGLPSYSDTCKSSKIRRIQRQLPREADCTHLCHLVQIAMNQSTEPLLTAFHILRNFLASVLLGILSSQVQVAFKERWRGKIQAQYHNNELIFCYCHHLCTSYDNATQSKNEDKAQARQEQSIARPPAGCAFVRIHPNFEGSHLLAVDLHPSLPVNLPGRQVILAALKPPENPMDICGERLLLAAIRAHMAAVLYQLGEIIAISAPTETPSTQLVTGELVDVELAMNSLRIRRGDIGGLCQFLNITFDVHGQKLQARYDTTSVHLQEHLCQLEVILNTHCRMQSCSETSNSKRLFIQSEENAHKVIQNAVGRALFEIVKNDISNIGASLDGIEVCGQVSLNWERYLQFRQHHGGLTQELSISDDALYFEIFTSKQSVYYLVIELDKYAEPGEQENGDNTMPQKDLYVRYPCFSLLQTSVPAVKTQVAGVQYLQSLPAVRKSDLQSSWCHTSGNRMHRKRKRSPSFHELKCEKTWPSDLCSSTKQATDVLDSNKEPNPTIRSLLLHYLHICIERIQLQHCMSFARRRKSRIRYSGEASWGIQQGTGGKVVSLSFPEKLETAPLQIHSIQAHLQRDGGFAICLRLVSPPFQYVHSCLNARAGCYQRDRRSYVNERGDLMFQFPLSVLCSQEYVHENPLEVLLVELICGVRPLCEFGSKLEAILTPLGRYTNKSMEPGHFYVESASPFEIALVCPIATSRNEETNGKAFDHYRVIIQHRHKMGFVLHYSHKSEHPLLPFIQSALNGHCDASQLMEALERTCIPLSILASVVKAQLLSSKYSRPCKWNKDASVCLPNTQNGTKTSSCGKKGGKGIKLGYKFKLPGEGTEYFADDKAFVPGELTLIPRSQLQLRLVYGNRCAVDLFFLEVLSFLSVVLELMVSQFMYIFSRTKW</sequence>
<evidence type="ECO:0000256" key="2">
    <source>
        <dbReference type="ARBA" id="ARBA00007813"/>
    </source>
</evidence>
<reference evidence="9 10" key="1">
    <citation type="submission" date="2012-05" db="EMBL/GenBank/DDBJ databases">
        <title>Recombination and specialization in a pathogen metapopulation.</title>
        <authorList>
            <person name="Gardiner A."/>
            <person name="Kemen E."/>
            <person name="Schultz-Larsen T."/>
            <person name="MacLean D."/>
            <person name="Van Oosterhout C."/>
            <person name="Jones J.D.G."/>
        </authorList>
    </citation>
    <scope>NUCLEOTIDE SEQUENCE [LARGE SCALE GENOMIC DNA]</scope>
    <source>
        <strain evidence="9 10">Ac Nc2</strain>
    </source>
</reference>
<organism evidence="9 10">
    <name type="scientific">Albugo candida</name>
    <dbReference type="NCBI Taxonomy" id="65357"/>
    <lineage>
        <taxon>Eukaryota</taxon>
        <taxon>Sar</taxon>
        <taxon>Stramenopiles</taxon>
        <taxon>Oomycota</taxon>
        <taxon>Peronosporomycetes</taxon>
        <taxon>Albuginales</taxon>
        <taxon>Albuginaceae</taxon>
        <taxon>Albugo</taxon>
    </lineage>
</organism>
<dbReference type="GO" id="GO:0006357">
    <property type="term" value="P:regulation of transcription by RNA polymerase II"/>
    <property type="evidence" value="ECO:0007669"/>
    <property type="project" value="InterPro"/>
</dbReference>
<keyword evidence="5 7" id="KW-0804">Transcription</keyword>
<dbReference type="GO" id="GO:0070847">
    <property type="term" value="C:core mediator complex"/>
    <property type="evidence" value="ECO:0007669"/>
    <property type="project" value="TreeGrafter"/>
</dbReference>
<dbReference type="InterPro" id="IPR013947">
    <property type="entry name" value="Mediator_Med14"/>
</dbReference>
<dbReference type="AlphaFoldDB" id="A0A024FYX9"/>
<dbReference type="EMBL" id="CAIX01000003">
    <property type="protein sequence ID" value="CCI39784.1"/>
    <property type="molecule type" value="Genomic_DNA"/>
</dbReference>
<evidence type="ECO:0000256" key="3">
    <source>
        <dbReference type="ARBA" id="ARBA00023015"/>
    </source>
</evidence>
<comment type="subcellular location">
    <subcellularLocation>
        <location evidence="1 7">Nucleus</location>
    </subcellularLocation>
</comment>
<proteinExistence type="inferred from homology"/>
<dbReference type="STRING" id="65357.A0A024FYX9"/>
<evidence type="ECO:0000256" key="7">
    <source>
        <dbReference type="RuleBase" id="RU365082"/>
    </source>
</evidence>
<evidence type="ECO:0000256" key="5">
    <source>
        <dbReference type="ARBA" id="ARBA00023163"/>
    </source>
</evidence>
<comment type="subunit">
    <text evidence="7">Component of the Mediator complex.</text>
</comment>
<dbReference type="Proteomes" id="UP000053237">
    <property type="component" value="Unassembled WGS sequence"/>
</dbReference>
<comment type="caution">
    <text evidence="9">The sequence shown here is derived from an EMBL/GenBank/DDBJ whole genome shotgun (WGS) entry which is preliminary data.</text>
</comment>
<comment type="similarity">
    <text evidence="2 7">Belongs to the Mediator complex subunit 14 family.</text>
</comment>
<protein>
    <recommendedName>
        <fullName evidence="7">Mediator of RNA polymerase II transcription subunit 14</fullName>
    </recommendedName>
    <alternativeName>
        <fullName evidence="7">Mediator complex subunit 14</fullName>
    </alternativeName>
</protein>
<dbReference type="InterPro" id="IPR055122">
    <property type="entry name" value="Med14_N"/>
</dbReference>
<evidence type="ECO:0000256" key="6">
    <source>
        <dbReference type="ARBA" id="ARBA00023242"/>
    </source>
</evidence>
<name>A0A024FYX9_9STRA</name>
<comment type="function">
    <text evidence="7">Component of the Mediator complex, a coactivator involved in the regulated transcription of nearly all RNA polymerase II-dependent genes. Mediator functions as a bridge to convey information from gene-specific regulatory proteins to the basal RNA polymerase II transcription machinery. Mediator is recruited to promoters by direct interactions with regulatory proteins and serves as a scaffold for the assembly of a functional preinitiation complex with RNA polymerase II and the general transcription factors.</text>
</comment>
<evidence type="ECO:0000256" key="1">
    <source>
        <dbReference type="ARBA" id="ARBA00004123"/>
    </source>
</evidence>
<feature type="domain" description="Mediator complex subunit MED14 N-terminal" evidence="8">
    <location>
        <begin position="3"/>
        <end position="127"/>
    </location>
</feature>
<dbReference type="Pfam" id="PF08638">
    <property type="entry name" value="Med14"/>
    <property type="match status" value="1"/>
</dbReference>
<dbReference type="GO" id="GO:0003712">
    <property type="term" value="F:transcription coregulator activity"/>
    <property type="evidence" value="ECO:0007669"/>
    <property type="project" value="UniProtKB-UniRule"/>
</dbReference>
<keyword evidence="3 7" id="KW-0805">Transcription regulation</keyword>